<dbReference type="AlphaFoldDB" id="A0A5D0XQW7"/>
<organism evidence="1 2">
    <name type="scientific">Arthrobacter echini</name>
    <dbReference type="NCBI Taxonomy" id="1529066"/>
    <lineage>
        <taxon>Bacteria</taxon>
        <taxon>Bacillati</taxon>
        <taxon>Actinomycetota</taxon>
        <taxon>Actinomycetes</taxon>
        <taxon>Micrococcales</taxon>
        <taxon>Micrococcaceae</taxon>
        <taxon>Arthrobacter</taxon>
    </lineage>
</organism>
<keyword evidence="2" id="KW-1185">Reference proteome</keyword>
<dbReference type="EMBL" id="VSLD01000003">
    <property type="protein sequence ID" value="TYC98789.1"/>
    <property type="molecule type" value="Genomic_DNA"/>
</dbReference>
<comment type="caution">
    <text evidence="1">The sequence shown here is derived from an EMBL/GenBank/DDBJ whole genome shotgun (WGS) entry which is preliminary data.</text>
</comment>
<dbReference type="Proteomes" id="UP000323410">
    <property type="component" value="Unassembled WGS sequence"/>
</dbReference>
<dbReference type="RefSeq" id="WP_148600573.1">
    <property type="nucleotide sequence ID" value="NZ_VSLD01000003.1"/>
</dbReference>
<sequence length="215" mass="23218">MTDVDLLQAMIEKELPREKWVVWPGGRAGAIEAALIDAVLSIQAKYGSEHNGVRGSVNRYVAAVSPGSPANDLRRLVALDAAELQGLLNDQMISGRTKASAIQEAARNLVGVGVEQADDLEGINPEHKKAYTKVHGLGSVTWEYFCMLLGTPGVKADTWIVAAVSRAVKRKASPQEAREIVIAVAEALNESPTHLDHALWAYERSRTVEVESANV</sequence>
<proteinExistence type="predicted"/>
<reference evidence="1 2" key="1">
    <citation type="submission" date="2019-08" db="EMBL/GenBank/DDBJ databases">
        <title>Genone of Arthrobacter echini P9.</title>
        <authorList>
            <person name="Bowman J.P."/>
        </authorList>
    </citation>
    <scope>NUCLEOTIDE SEQUENCE [LARGE SCALE GENOMIC DNA]</scope>
    <source>
        <strain evidence="1 2">P9</strain>
    </source>
</reference>
<evidence type="ECO:0008006" key="3">
    <source>
        <dbReference type="Google" id="ProtNLM"/>
    </source>
</evidence>
<dbReference type="OrthoDB" id="2962349at2"/>
<name>A0A5D0XQW7_9MICC</name>
<accession>A0A5D0XQW7</accession>
<gene>
    <name evidence="1" type="ORF">FQ377_07155</name>
</gene>
<dbReference type="SUPFAM" id="SSF48150">
    <property type="entry name" value="DNA-glycosylase"/>
    <property type="match status" value="1"/>
</dbReference>
<dbReference type="InterPro" id="IPR011257">
    <property type="entry name" value="DNA_glycosylase"/>
</dbReference>
<dbReference type="GO" id="GO:0003824">
    <property type="term" value="F:catalytic activity"/>
    <property type="evidence" value="ECO:0007669"/>
    <property type="project" value="InterPro"/>
</dbReference>
<evidence type="ECO:0000313" key="1">
    <source>
        <dbReference type="EMBL" id="TYC98789.1"/>
    </source>
</evidence>
<protein>
    <recommendedName>
        <fullName evidence="3">DNA-3-methyladenine glycosylase 2 family protein</fullName>
    </recommendedName>
</protein>
<evidence type="ECO:0000313" key="2">
    <source>
        <dbReference type="Proteomes" id="UP000323410"/>
    </source>
</evidence>
<dbReference type="GO" id="GO:0006281">
    <property type="term" value="P:DNA repair"/>
    <property type="evidence" value="ECO:0007669"/>
    <property type="project" value="InterPro"/>
</dbReference>